<dbReference type="Proteomes" id="UP001589836">
    <property type="component" value="Unassembled WGS sequence"/>
</dbReference>
<dbReference type="EMBL" id="JBHLTP010000013">
    <property type="protein sequence ID" value="MFC0525318.1"/>
    <property type="molecule type" value="Genomic_DNA"/>
</dbReference>
<evidence type="ECO:0000313" key="3">
    <source>
        <dbReference type="EMBL" id="MFC0525318.1"/>
    </source>
</evidence>
<sequence length="615" mass="68144">MQKVMTFTSILVMAVLAFVMPANAQAAETLDNNDINKLLTEIAKEKEVPPELAKAIAHMESGWKQWKDDAQTKPNISNDGGIGIMQVTSHICEQGDSSRSSHCFDEEKLKHDIAYNIRAGLDILNEKWDSMGAGNLPVVNFKNRSHIESWYFPVMAYNGIKPVNSPVTRDGKRNQDAYQEKVFARLQAYSMDGQHLVDIPMKKEDFTYERDSDKNITFNKLHYYVDTSLTKSTQTYQEGDLAYVETTKNFKTSPSETSSQRELQEEVVTVLDKETYYDRSADSNGRHWVRYEVKVHTEAGEKTGYVASSVMQRLPYLDRLHGSNRNETAVEISKQGWSKGADAVVLTRNDAYPDALTGAPLAYQEDAPILLTNTESLPTVTKNEIKRLNPDKVFILGGSKNAVSTNVVNQLKQLDSSLTIKRLAGNDRYETAQAIAKEVNNKTDKAVVATGNKFPDALSVAPYAAREGMPILLTKKGSIPQPMKEELTKVEEAVLVGGPGVVNNDVYKQLPGPAVRINGDSRYETASAVAMYSRMNRETAFIATGEDFPDALSGAVLAAKENAPLLLAKENDLTDATRSFIEESPQPTYDFTILGGPNVVGVEDVLAKYSIEYGY</sequence>
<name>A0ABV6LSV2_9BACI</name>
<dbReference type="InterPro" id="IPR051922">
    <property type="entry name" value="Bact_Sporulation_Assoc"/>
</dbReference>
<organism evidence="3 4">
    <name type="scientific">Pontibacillus salicampi</name>
    <dbReference type="NCBI Taxonomy" id="1449801"/>
    <lineage>
        <taxon>Bacteria</taxon>
        <taxon>Bacillati</taxon>
        <taxon>Bacillota</taxon>
        <taxon>Bacilli</taxon>
        <taxon>Bacillales</taxon>
        <taxon>Bacillaceae</taxon>
        <taxon>Pontibacillus</taxon>
    </lineage>
</organism>
<dbReference type="PANTHER" id="PTHR30032">
    <property type="entry name" value="N-ACETYLMURAMOYL-L-ALANINE AMIDASE-RELATED"/>
    <property type="match status" value="1"/>
</dbReference>
<protein>
    <submittedName>
        <fullName evidence="3">Cell wall-binding repeat-containing protein</fullName>
    </submittedName>
</protein>
<feature type="chain" id="PRO_5046555473" evidence="1">
    <location>
        <begin position="27"/>
        <end position="615"/>
    </location>
</feature>
<accession>A0ABV6LSV2</accession>
<evidence type="ECO:0000256" key="1">
    <source>
        <dbReference type="SAM" id="SignalP"/>
    </source>
</evidence>
<comment type="caution">
    <text evidence="3">The sequence shown here is derived from an EMBL/GenBank/DDBJ whole genome shotgun (WGS) entry which is preliminary data.</text>
</comment>
<proteinExistence type="predicted"/>
<keyword evidence="1" id="KW-0732">Signal</keyword>
<dbReference type="Pfam" id="PF04122">
    <property type="entry name" value="CW_binding_2"/>
    <property type="match status" value="3"/>
</dbReference>
<dbReference type="InterPro" id="IPR007253">
    <property type="entry name" value="Cell_wall-bd_2"/>
</dbReference>
<dbReference type="InterPro" id="IPR023346">
    <property type="entry name" value="Lysozyme-like_dom_sf"/>
</dbReference>
<feature type="domain" description="Transglycosylase SLT" evidence="2">
    <location>
        <begin position="40"/>
        <end position="175"/>
    </location>
</feature>
<gene>
    <name evidence="3" type="ORF">ACFFGV_17180</name>
</gene>
<dbReference type="RefSeq" id="WP_377350441.1">
    <property type="nucleotide sequence ID" value="NZ_JBHLTP010000013.1"/>
</dbReference>
<evidence type="ECO:0000313" key="4">
    <source>
        <dbReference type="Proteomes" id="UP001589836"/>
    </source>
</evidence>
<dbReference type="SUPFAM" id="SSF53955">
    <property type="entry name" value="Lysozyme-like"/>
    <property type="match status" value="1"/>
</dbReference>
<reference evidence="3 4" key="1">
    <citation type="submission" date="2024-09" db="EMBL/GenBank/DDBJ databases">
        <authorList>
            <person name="Sun Q."/>
            <person name="Mori K."/>
        </authorList>
    </citation>
    <scope>NUCLEOTIDE SEQUENCE [LARGE SCALE GENOMIC DNA]</scope>
    <source>
        <strain evidence="3 4">NCAIM B.02529</strain>
    </source>
</reference>
<evidence type="ECO:0000259" key="2">
    <source>
        <dbReference type="Pfam" id="PF01464"/>
    </source>
</evidence>
<dbReference type="Gene3D" id="1.10.530.10">
    <property type="match status" value="1"/>
</dbReference>
<keyword evidence="4" id="KW-1185">Reference proteome</keyword>
<dbReference type="InterPro" id="IPR008258">
    <property type="entry name" value="Transglycosylase_SLT_dom_1"/>
</dbReference>
<feature type="signal peptide" evidence="1">
    <location>
        <begin position="1"/>
        <end position="26"/>
    </location>
</feature>
<dbReference type="PANTHER" id="PTHR30032:SF8">
    <property type="entry name" value="GERMINATION-SPECIFIC N-ACETYLMURAMOYL-L-ALANINE AMIDASE"/>
    <property type="match status" value="1"/>
</dbReference>
<dbReference type="Gene3D" id="3.40.50.12090">
    <property type="match status" value="2"/>
</dbReference>
<dbReference type="Pfam" id="PF01464">
    <property type="entry name" value="SLT"/>
    <property type="match status" value="1"/>
</dbReference>